<dbReference type="InterPro" id="IPR050567">
    <property type="entry name" value="Mitochondrial_Carrier"/>
</dbReference>
<dbReference type="VEuPathDB" id="FungiDB:H257_06291"/>
<keyword evidence="6" id="KW-1133">Transmembrane helix</keyword>
<evidence type="ECO:0000256" key="6">
    <source>
        <dbReference type="ARBA" id="ARBA00022989"/>
    </source>
</evidence>
<organism evidence="12 13">
    <name type="scientific">Aphanomyces astaci</name>
    <name type="common">Crayfish plague agent</name>
    <dbReference type="NCBI Taxonomy" id="112090"/>
    <lineage>
        <taxon>Eukaryota</taxon>
        <taxon>Sar</taxon>
        <taxon>Stramenopiles</taxon>
        <taxon>Oomycota</taxon>
        <taxon>Saprolegniomycetes</taxon>
        <taxon>Saprolegniales</taxon>
        <taxon>Verrucalvaceae</taxon>
        <taxon>Aphanomyces</taxon>
    </lineage>
</organism>
<evidence type="ECO:0000256" key="2">
    <source>
        <dbReference type="ARBA" id="ARBA00006375"/>
    </source>
</evidence>
<evidence type="ECO:0000313" key="12">
    <source>
        <dbReference type="EMBL" id="RHZ21473.1"/>
    </source>
</evidence>
<feature type="repeat" description="Solcar" evidence="9">
    <location>
        <begin position="4"/>
        <end position="87"/>
    </location>
</feature>
<dbReference type="Pfam" id="PF00153">
    <property type="entry name" value="Mito_carr"/>
    <property type="match status" value="3"/>
</dbReference>
<evidence type="ECO:0000256" key="4">
    <source>
        <dbReference type="ARBA" id="ARBA00022692"/>
    </source>
</evidence>
<sequence>MEWVDVVKDLNAGTIGGVSGIIAGHPLDTIKVRLQTQAQSSSIVNTFRSIVQSEGVTGLYKGILSPILSNAPINAVVFAVYGQVSRVIATSTNEPLTPTQQCVAGSFAGLFQVIFAAPAELVKITMQVNTTASKQSALACARHLARQHGIYRGLYRGWQLTMLRDVPAFGSYFFAYDVMKQALTGGDEANETTFNLLLAGGIAGSLSWMTTHPIDVVKSLVQSRPRGSTSDLVRAQLKMEGPRFLLKGFGATVARAFPVSAVTFLVYERTMQWMNNLDNQRE</sequence>
<proteinExistence type="inferred from homology"/>
<dbReference type="InterPro" id="IPR002067">
    <property type="entry name" value="MCP"/>
</dbReference>
<evidence type="ECO:0000256" key="7">
    <source>
        <dbReference type="ARBA" id="ARBA00023128"/>
    </source>
</evidence>
<keyword evidence="3 10" id="KW-0813">Transport</keyword>
<reference evidence="13 14" key="1">
    <citation type="submission" date="2018-08" db="EMBL/GenBank/DDBJ databases">
        <title>Aphanomyces genome sequencing and annotation.</title>
        <authorList>
            <person name="Minardi D."/>
            <person name="Oidtmann B."/>
            <person name="Van Der Giezen M."/>
            <person name="Studholme D.J."/>
        </authorList>
    </citation>
    <scope>NUCLEOTIDE SEQUENCE [LARGE SCALE GENOMIC DNA]</scope>
    <source>
        <strain evidence="12 13">Da</strain>
        <strain evidence="11 14">Sv</strain>
    </source>
</reference>
<evidence type="ECO:0000313" key="14">
    <source>
        <dbReference type="Proteomes" id="UP000285712"/>
    </source>
</evidence>
<name>A0A3R7AD53_APHAT</name>
<evidence type="ECO:0000256" key="3">
    <source>
        <dbReference type="ARBA" id="ARBA00022448"/>
    </source>
</evidence>
<dbReference type="Gene3D" id="1.50.40.10">
    <property type="entry name" value="Mitochondrial carrier domain"/>
    <property type="match status" value="1"/>
</dbReference>
<dbReference type="PANTHER" id="PTHR45624">
    <property type="entry name" value="MITOCHONDRIAL BASIC AMINO ACIDS TRANSPORTER-RELATED"/>
    <property type="match status" value="1"/>
</dbReference>
<protein>
    <submittedName>
        <fullName evidence="12">Uncharacterized protein</fullName>
    </submittedName>
</protein>
<dbReference type="PRINTS" id="PR00926">
    <property type="entry name" value="MITOCARRIER"/>
</dbReference>
<dbReference type="AlphaFoldDB" id="A0A3R7AD53"/>
<dbReference type="PROSITE" id="PS50920">
    <property type="entry name" value="SOLCAR"/>
    <property type="match status" value="3"/>
</dbReference>
<dbReference type="GO" id="GO:0031966">
    <property type="term" value="C:mitochondrial membrane"/>
    <property type="evidence" value="ECO:0007669"/>
    <property type="project" value="UniProtKB-SubCell"/>
</dbReference>
<feature type="repeat" description="Solcar" evidence="9">
    <location>
        <begin position="191"/>
        <end position="273"/>
    </location>
</feature>
<keyword evidence="7" id="KW-0496">Mitochondrion</keyword>
<comment type="subcellular location">
    <subcellularLocation>
        <location evidence="1">Mitochondrion membrane</location>
        <topology evidence="1">Multi-pass membrane protein</topology>
    </subcellularLocation>
</comment>
<comment type="caution">
    <text evidence="12">The sequence shown here is derived from an EMBL/GenBank/DDBJ whole genome shotgun (WGS) entry which is preliminary data.</text>
</comment>
<evidence type="ECO:0000313" key="11">
    <source>
        <dbReference type="EMBL" id="RHY93024.1"/>
    </source>
</evidence>
<gene>
    <name evidence="11" type="ORF">DYB35_002042</name>
    <name evidence="12" type="ORF">DYB37_000107</name>
</gene>
<feature type="repeat" description="Solcar" evidence="9">
    <location>
        <begin position="96"/>
        <end position="182"/>
    </location>
</feature>
<dbReference type="PANTHER" id="PTHR45624:SF10">
    <property type="entry name" value="SLC (SOLUTE CARRIER) HOMOLOG"/>
    <property type="match status" value="1"/>
</dbReference>
<dbReference type="EMBL" id="QUTH01003140">
    <property type="protein sequence ID" value="RHZ21473.1"/>
    <property type="molecule type" value="Genomic_DNA"/>
</dbReference>
<dbReference type="GO" id="GO:0022857">
    <property type="term" value="F:transmembrane transporter activity"/>
    <property type="evidence" value="ECO:0007669"/>
    <property type="project" value="TreeGrafter"/>
</dbReference>
<dbReference type="Proteomes" id="UP000285430">
    <property type="component" value="Unassembled WGS sequence"/>
</dbReference>
<keyword evidence="5" id="KW-0677">Repeat</keyword>
<accession>A0A3R7AD53</accession>
<evidence type="ECO:0000256" key="8">
    <source>
        <dbReference type="ARBA" id="ARBA00023136"/>
    </source>
</evidence>
<evidence type="ECO:0000256" key="5">
    <source>
        <dbReference type="ARBA" id="ARBA00022737"/>
    </source>
</evidence>
<dbReference type="SUPFAM" id="SSF103506">
    <property type="entry name" value="Mitochondrial carrier"/>
    <property type="match status" value="1"/>
</dbReference>
<dbReference type="InterPro" id="IPR018108">
    <property type="entry name" value="MCP_transmembrane"/>
</dbReference>
<dbReference type="Proteomes" id="UP000285712">
    <property type="component" value="Unassembled WGS sequence"/>
</dbReference>
<keyword evidence="8 9" id="KW-0472">Membrane</keyword>
<evidence type="ECO:0000256" key="10">
    <source>
        <dbReference type="RuleBase" id="RU000488"/>
    </source>
</evidence>
<evidence type="ECO:0000256" key="1">
    <source>
        <dbReference type="ARBA" id="ARBA00004225"/>
    </source>
</evidence>
<keyword evidence="4 9" id="KW-0812">Transmembrane</keyword>
<dbReference type="EMBL" id="QUTG01003133">
    <property type="protein sequence ID" value="RHY93024.1"/>
    <property type="molecule type" value="Genomic_DNA"/>
</dbReference>
<evidence type="ECO:0000256" key="9">
    <source>
        <dbReference type="PROSITE-ProRule" id="PRU00282"/>
    </source>
</evidence>
<dbReference type="InterPro" id="IPR023395">
    <property type="entry name" value="MCP_dom_sf"/>
</dbReference>
<evidence type="ECO:0000313" key="13">
    <source>
        <dbReference type="Proteomes" id="UP000285430"/>
    </source>
</evidence>
<comment type="similarity">
    <text evidence="2 10">Belongs to the mitochondrial carrier (TC 2.A.29) family.</text>
</comment>